<evidence type="ECO:0000313" key="2">
    <source>
        <dbReference type="Proteomes" id="UP000078492"/>
    </source>
</evidence>
<dbReference type="EMBL" id="KQ978658">
    <property type="protein sequence ID" value="KYN29401.1"/>
    <property type="molecule type" value="Genomic_DNA"/>
</dbReference>
<protein>
    <submittedName>
        <fullName evidence="1">Uncharacterized protein</fullName>
    </submittedName>
</protein>
<sequence length="265" mass="30773">MYIVLPPKSWNIPKIILLREFKNYIDQLWDKLTEHIKADSNAVYKKLQRMSTTKGCGLLNHAINAFLFELHISGYQFCSPGTHLKNRLDRGDRGINPLDAVCREHDSRRMYPRILQPYCLNIHDRVIEYSPISNVVRKIMYITITERKKYPPPLFNTRDKTKILCDRAQCRKVVHHDYTNVCGSARIFHSKEICREGSGGVEISSNSLSLHLYMSYAMEFLDNVGKVLRFPAERLSPWIAMGRRDDPVQHGETPDYNGCNRCGRE</sequence>
<dbReference type="Proteomes" id="UP000078492">
    <property type="component" value="Unassembled WGS sequence"/>
</dbReference>
<dbReference type="STRING" id="471704.A0A151JQR4"/>
<evidence type="ECO:0000313" key="1">
    <source>
        <dbReference type="EMBL" id="KYN29401.1"/>
    </source>
</evidence>
<dbReference type="AlphaFoldDB" id="A0A151JQR4"/>
<organism evidence="1 2">
    <name type="scientific">Trachymyrmex cornetzi</name>
    <dbReference type="NCBI Taxonomy" id="471704"/>
    <lineage>
        <taxon>Eukaryota</taxon>
        <taxon>Metazoa</taxon>
        <taxon>Ecdysozoa</taxon>
        <taxon>Arthropoda</taxon>
        <taxon>Hexapoda</taxon>
        <taxon>Insecta</taxon>
        <taxon>Pterygota</taxon>
        <taxon>Neoptera</taxon>
        <taxon>Endopterygota</taxon>
        <taxon>Hymenoptera</taxon>
        <taxon>Apocrita</taxon>
        <taxon>Aculeata</taxon>
        <taxon>Formicoidea</taxon>
        <taxon>Formicidae</taxon>
        <taxon>Myrmicinae</taxon>
        <taxon>Trachymyrmex</taxon>
    </lineage>
</organism>
<reference evidence="1 2" key="1">
    <citation type="submission" date="2015-09" db="EMBL/GenBank/DDBJ databases">
        <title>Trachymyrmex cornetzi WGS genome.</title>
        <authorList>
            <person name="Nygaard S."/>
            <person name="Hu H."/>
            <person name="Boomsma J."/>
            <person name="Zhang G."/>
        </authorList>
    </citation>
    <scope>NUCLEOTIDE SEQUENCE [LARGE SCALE GENOMIC DNA]</scope>
    <source>
        <strain evidence="1">Tcor2-1</strain>
        <tissue evidence="1">Whole body</tissue>
    </source>
</reference>
<name>A0A151JQR4_9HYME</name>
<proteinExistence type="predicted"/>
<keyword evidence="2" id="KW-1185">Reference proteome</keyword>
<gene>
    <name evidence="1" type="ORF">ALC57_01151</name>
</gene>
<accession>A0A151JQR4</accession>